<dbReference type="InterPro" id="IPR025411">
    <property type="entry name" value="DUF4136"/>
</dbReference>
<dbReference type="Gene3D" id="3.30.160.670">
    <property type="match status" value="1"/>
</dbReference>
<gene>
    <name evidence="3" type="ORF">RM573_06190</name>
</gene>
<dbReference type="EMBL" id="JAVRIF010000002">
    <property type="protein sequence ID" value="MDT0603179.1"/>
    <property type="molecule type" value="Genomic_DNA"/>
</dbReference>
<evidence type="ECO:0000256" key="1">
    <source>
        <dbReference type="SAM" id="SignalP"/>
    </source>
</evidence>
<keyword evidence="1" id="KW-0732">Signal</keyword>
<sequence length="178" mass="20208">MTLAISVLILFGCSSQPPATAKFKSNFNFSDIQSYSTYSRNSEFGESQNISYATRNNIETAIERSFDSKGLLYQTNDKADVIIGYHLIQDKQGLNKYNQGVKYCDPCLHSGLAVQDRKSWQLLPGSLVLDIVDQQDKRSVWRSVYPLKIRPKDNSQEVQDKIQHAIRIMMKTVPLALL</sequence>
<reference evidence="3 4" key="1">
    <citation type="submission" date="2023-09" db="EMBL/GenBank/DDBJ databases">
        <authorList>
            <person name="Rey-Velasco X."/>
        </authorList>
    </citation>
    <scope>NUCLEOTIDE SEQUENCE [LARGE SCALE GENOMIC DNA]</scope>
    <source>
        <strain evidence="3 4">W431</strain>
    </source>
</reference>
<protein>
    <submittedName>
        <fullName evidence="3">DUF4136 domain-containing protein</fullName>
    </submittedName>
</protein>
<evidence type="ECO:0000313" key="4">
    <source>
        <dbReference type="Proteomes" id="UP001266357"/>
    </source>
</evidence>
<evidence type="ECO:0000259" key="2">
    <source>
        <dbReference type="Pfam" id="PF13590"/>
    </source>
</evidence>
<feature type="domain" description="DUF4136" evidence="2">
    <location>
        <begin position="22"/>
        <end position="174"/>
    </location>
</feature>
<evidence type="ECO:0000313" key="3">
    <source>
        <dbReference type="EMBL" id="MDT0603179.1"/>
    </source>
</evidence>
<dbReference type="Pfam" id="PF13590">
    <property type="entry name" value="DUF4136"/>
    <property type="match status" value="1"/>
</dbReference>
<organism evidence="3 4">
    <name type="scientific">Thalassotalea castellviae</name>
    <dbReference type="NCBI Taxonomy" id="3075612"/>
    <lineage>
        <taxon>Bacteria</taxon>
        <taxon>Pseudomonadati</taxon>
        <taxon>Pseudomonadota</taxon>
        <taxon>Gammaproteobacteria</taxon>
        <taxon>Alteromonadales</taxon>
        <taxon>Colwelliaceae</taxon>
        <taxon>Thalassotalea</taxon>
    </lineage>
</organism>
<feature type="signal peptide" evidence="1">
    <location>
        <begin position="1"/>
        <end position="21"/>
    </location>
</feature>
<dbReference type="RefSeq" id="WP_311578805.1">
    <property type="nucleotide sequence ID" value="NZ_JAVRIF010000002.1"/>
</dbReference>
<comment type="caution">
    <text evidence="3">The sequence shown here is derived from an EMBL/GenBank/DDBJ whole genome shotgun (WGS) entry which is preliminary data.</text>
</comment>
<feature type="chain" id="PRO_5047140293" evidence="1">
    <location>
        <begin position="22"/>
        <end position="178"/>
    </location>
</feature>
<dbReference type="Proteomes" id="UP001266357">
    <property type="component" value="Unassembled WGS sequence"/>
</dbReference>
<keyword evidence="4" id="KW-1185">Reference proteome</keyword>
<proteinExistence type="predicted"/>
<accession>A0ABU2ZZQ4</accession>
<name>A0ABU2ZZQ4_9GAMM</name>